<evidence type="ECO:0000313" key="2">
    <source>
        <dbReference type="EMBL" id="MCM0619819.1"/>
    </source>
</evidence>
<keyword evidence="3" id="KW-1185">Reference proteome</keyword>
<dbReference type="EMBL" id="JAMOIL010000006">
    <property type="protein sequence ID" value="MCM0619819.1"/>
    <property type="molecule type" value="Genomic_DNA"/>
</dbReference>
<feature type="region of interest" description="Disordered" evidence="1">
    <location>
        <begin position="82"/>
        <end position="103"/>
    </location>
</feature>
<dbReference type="RefSeq" id="WP_250826569.1">
    <property type="nucleotide sequence ID" value="NZ_JAMOIL010000006.1"/>
</dbReference>
<organism evidence="2 3">
    <name type="scientific">Nocardioides bruguierae</name>
    <dbReference type="NCBI Taxonomy" id="2945102"/>
    <lineage>
        <taxon>Bacteria</taxon>
        <taxon>Bacillati</taxon>
        <taxon>Actinomycetota</taxon>
        <taxon>Actinomycetes</taxon>
        <taxon>Propionibacteriales</taxon>
        <taxon>Nocardioidaceae</taxon>
        <taxon>Nocardioides</taxon>
    </lineage>
</organism>
<evidence type="ECO:0000256" key="1">
    <source>
        <dbReference type="SAM" id="MobiDB-lite"/>
    </source>
</evidence>
<dbReference type="Proteomes" id="UP001139485">
    <property type="component" value="Unassembled WGS sequence"/>
</dbReference>
<protein>
    <submittedName>
        <fullName evidence="2">Uncharacterized protein</fullName>
    </submittedName>
</protein>
<accession>A0A9X2D6A4</accession>
<dbReference type="AlphaFoldDB" id="A0A9X2D6A4"/>
<reference evidence="2" key="1">
    <citation type="submission" date="2022-05" db="EMBL/GenBank/DDBJ databases">
        <authorList>
            <person name="Tuo L."/>
        </authorList>
    </citation>
    <scope>NUCLEOTIDE SEQUENCE</scope>
    <source>
        <strain evidence="2">BSK12Z-4</strain>
    </source>
</reference>
<comment type="caution">
    <text evidence="2">The sequence shown here is derived from an EMBL/GenBank/DDBJ whole genome shotgun (WGS) entry which is preliminary data.</text>
</comment>
<gene>
    <name evidence="2" type="ORF">M8330_05875</name>
</gene>
<name>A0A9X2D6A4_9ACTN</name>
<sequence length="250" mass="27349">MSLIPVDPSSEASVTTLLERAASWLSTAVERSDITDIVMVKAQIATAAEATKQLGLSQEIQQDAQEMVRRAEYALAKSIRKGQAEGTIRRQDDGASSQRLSQRESLGRLTDFGTYGEMYGRDGKSGFLSTADAAPEADQFDAAIDAAKAEGNLSRANVARKAREASAEPASSGPERAASNGARRRPLPDSFWTAVYDAEKKLQSLRRLTEDDRWPQNAQKVAETHRHDLLRINDLLHQVINSLPETEVTP</sequence>
<feature type="region of interest" description="Disordered" evidence="1">
    <location>
        <begin position="155"/>
        <end position="185"/>
    </location>
</feature>
<proteinExistence type="predicted"/>
<evidence type="ECO:0000313" key="3">
    <source>
        <dbReference type="Proteomes" id="UP001139485"/>
    </source>
</evidence>